<reference evidence="1 2" key="1">
    <citation type="submission" date="2020-02" db="EMBL/GenBank/DDBJ databases">
        <authorList>
            <person name="Ferguson B K."/>
        </authorList>
    </citation>
    <scope>NUCLEOTIDE SEQUENCE [LARGE SCALE GENOMIC DNA]</scope>
</reference>
<evidence type="ECO:0000313" key="2">
    <source>
        <dbReference type="Proteomes" id="UP000479190"/>
    </source>
</evidence>
<dbReference type="AlphaFoldDB" id="A0A6H5I1P8"/>
<accession>A0A6H5I1P8</accession>
<gene>
    <name evidence="1" type="ORF">TBRA_LOCUS1129</name>
</gene>
<keyword evidence="2" id="KW-1185">Reference proteome</keyword>
<dbReference type="EMBL" id="CADCXV010000236">
    <property type="protein sequence ID" value="CAB0029034.1"/>
    <property type="molecule type" value="Genomic_DNA"/>
</dbReference>
<organism evidence="1 2">
    <name type="scientific">Trichogramma brassicae</name>
    <dbReference type="NCBI Taxonomy" id="86971"/>
    <lineage>
        <taxon>Eukaryota</taxon>
        <taxon>Metazoa</taxon>
        <taxon>Ecdysozoa</taxon>
        <taxon>Arthropoda</taxon>
        <taxon>Hexapoda</taxon>
        <taxon>Insecta</taxon>
        <taxon>Pterygota</taxon>
        <taxon>Neoptera</taxon>
        <taxon>Endopterygota</taxon>
        <taxon>Hymenoptera</taxon>
        <taxon>Apocrita</taxon>
        <taxon>Proctotrupomorpha</taxon>
        <taxon>Chalcidoidea</taxon>
        <taxon>Trichogrammatidae</taxon>
        <taxon>Trichogramma</taxon>
    </lineage>
</organism>
<name>A0A6H5I1P8_9HYME</name>
<proteinExistence type="predicted"/>
<evidence type="ECO:0000313" key="1">
    <source>
        <dbReference type="EMBL" id="CAB0029034.1"/>
    </source>
</evidence>
<protein>
    <submittedName>
        <fullName evidence="1">Uncharacterized protein</fullName>
    </submittedName>
</protein>
<dbReference type="Proteomes" id="UP000479190">
    <property type="component" value="Unassembled WGS sequence"/>
</dbReference>
<sequence length="158" mass="17677">MCRLINFLFFAGPYQFEPSQRAERQAQGTIEVLLAAVQVKSEISINAELRAAGLHGVDELVQIDFLRIQLSSHLYVTTATNNTFSPARLAASLPKIHEIRCMYPSGVGHRDIFIHEKSYNSRAVDVLGNMAKIRPRDDSSVGGQVMRRSMIFVTGRSR</sequence>